<dbReference type="GO" id="GO:0006351">
    <property type="term" value="P:DNA-templated transcription"/>
    <property type="evidence" value="ECO:0007669"/>
    <property type="project" value="TreeGrafter"/>
</dbReference>
<dbReference type="GO" id="GO:0043565">
    <property type="term" value="F:sequence-specific DNA binding"/>
    <property type="evidence" value="ECO:0007669"/>
    <property type="project" value="TreeGrafter"/>
</dbReference>
<keyword evidence="2" id="KW-0805">Transcription regulation</keyword>
<evidence type="ECO:0000256" key="4">
    <source>
        <dbReference type="ARBA" id="ARBA00023163"/>
    </source>
</evidence>
<evidence type="ECO:0000256" key="2">
    <source>
        <dbReference type="ARBA" id="ARBA00023015"/>
    </source>
</evidence>
<dbReference type="Gene3D" id="3.40.190.290">
    <property type="match status" value="1"/>
</dbReference>
<name>A0A1H7WIK8_9HYPH</name>
<evidence type="ECO:0000313" key="6">
    <source>
        <dbReference type="EMBL" id="SEM21184.1"/>
    </source>
</evidence>
<evidence type="ECO:0000256" key="1">
    <source>
        <dbReference type="ARBA" id="ARBA00009437"/>
    </source>
</evidence>
<dbReference type="InterPro" id="IPR005119">
    <property type="entry name" value="LysR_subst-bd"/>
</dbReference>
<feature type="domain" description="HTH lysR-type" evidence="5">
    <location>
        <begin position="12"/>
        <end position="69"/>
    </location>
</feature>
<dbReference type="GO" id="GO:0003700">
    <property type="term" value="F:DNA-binding transcription factor activity"/>
    <property type="evidence" value="ECO:0007669"/>
    <property type="project" value="InterPro"/>
</dbReference>
<dbReference type="Gene3D" id="1.10.10.10">
    <property type="entry name" value="Winged helix-like DNA-binding domain superfamily/Winged helix DNA-binding domain"/>
    <property type="match status" value="1"/>
</dbReference>
<evidence type="ECO:0000259" key="5">
    <source>
        <dbReference type="PROSITE" id="PS50931"/>
    </source>
</evidence>
<protein>
    <submittedName>
        <fullName evidence="6">DNA-binding transcriptional regulator, LysR family</fullName>
    </submittedName>
</protein>
<dbReference type="PANTHER" id="PTHR30537:SF3">
    <property type="entry name" value="TRANSCRIPTIONAL REGULATORY PROTEIN"/>
    <property type="match status" value="1"/>
</dbReference>
<sequence length="355" mass="40382">MTQSKLAPMAALDWDDVRIFLVLAEVRSYREAGRILERGVHHLRMRFEAFEQTLGRALFVRTHNGLVLTPEGAALREQAEVMYNGARRLAASVANAKDQRRGVRIGCTEGLGSFWIVPRLLELVEKEKDISVYLNCEVAQQDVANLAVDFSIQFDRPSNPDLVVVRLCWLHVVLFASQEYVRKNGKPMSKAEIDNFNVLEISGAQIWSHALRLDEHTKPKDEFVRFGTNTASAQLIGVKRGGGLTALPTYSETITTGLVHVAEDWLLTRDVWLVCNRQVMDQPQVRKCITYIRDVFSPARFPWFRQGYISPTEIRRFIEEHELQALFEGYSDYSHLPVDPAYELPVDPILDAQVA</sequence>
<evidence type="ECO:0000256" key="3">
    <source>
        <dbReference type="ARBA" id="ARBA00023125"/>
    </source>
</evidence>
<dbReference type="InterPro" id="IPR058163">
    <property type="entry name" value="LysR-type_TF_proteobact-type"/>
</dbReference>
<dbReference type="PROSITE" id="PS50931">
    <property type="entry name" value="HTH_LYSR"/>
    <property type="match status" value="1"/>
</dbReference>
<dbReference type="InterPro" id="IPR000847">
    <property type="entry name" value="LysR_HTH_N"/>
</dbReference>
<dbReference type="SUPFAM" id="SSF53850">
    <property type="entry name" value="Periplasmic binding protein-like II"/>
    <property type="match status" value="1"/>
</dbReference>
<accession>A0A1H7WIK8</accession>
<dbReference type="EMBL" id="FOAN01000008">
    <property type="protein sequence ID" value="SEM21184.1"/>
    <property type="molecule type" value="Genomic_DNA"/>
</dbReference>
<dbReference type="PANTHER" id="PTHR30537">
    <property type="entry name" value="HTH-TYPE TRANSCRIPTIONAL REGULATOR"/>
    <property type="match status" value="1"/>
</dbReference>
<dbReference type="Pfam" id="PF00126">
    <property type="entry name" value="HTH_1"/>
    <property type="match status" value="1"/>
</dbReference>
<dbReference type="Pfam" id="PF03466">
    <property type="entry name" value="LysR_substrate"/>
    <property type="match status" value="1"/>
</dbReference>
<dbReference type="InterPro" id="IPR036388">
    <property type="entry name" value="WH-like_DNA-bd_sf"/>
</dbReference>
<gene>
    <name evidence="6" type="ORF">SAMN04515666_108186</name>
</gene>
<reference evidence="7" key="1">
    <citation type="submission" date="2016-10" db="EMBL/GenBank/DDBJ databases">
        <authorList>
            <person name="Varghese N."/>
            <person name="Submissions S."/>
        </authorList>
    </citation>
    <scope>NUCLEOTIDE SEQUENCE [LARGE SCALE GENOMIC DNA]</scope>
    <source>
        <strain evidence="7">LMG 26383,CCUG 61248,R- 45681</strain>
    </source>
</reference>
<dbReference type="AlphaFoldDB" id="A0A1H7WIK8"/>
<proteinExistence type="inferred from homology"/>
<dbReference type="SUPFAM" id="SSF46785">
    <property type="entry name" value="Winged helix' DNA-binding domain"/>
    <property type="match status" value="1"/>
</dbReference>
<organism evidence="6 7">
    <name type="scientific">Bosea lupini</name>
    <dbReference type="NCBI Taxonomy" id="1036779"/>
    <lineage>
        <taxon>Bacteria</taxon>
        <taxon>Pseudomonadati</taxon>
        <taxon>Pseudomonadota</taxon>
        <taxon>Alphaproteobacteria</taxon>
        <taxon>Hyphomicrobiales</taxon>
        <taxon>Boseaceae</taxon>
        <taxon>Bosea</taxon>
    </lineage>
</organism>
<keyword evidence="4" id="KW-0804">Transcription</keyword>
<dbReference type="STRING" id="1036779.SAMN04515666_108186"/>
<keyword evidence="7" id="KW-1185">Reference proteome</keyword>
<keyword evidence="3 6" id="KW-0238">DNA-binding</keyword>
<dbReference type="InterPro" id="IPR036390">
    <property type="entry name" value="WH_DNA-bd_sf"/>
</dbReference>
<dbReference type="Proteomes" id="UP000199664">
    <property type="component" value="Unassembled WGS sequence"/>
</dbReference>
<comment type="similarity">
    <text evidence="1">Belongs to the LysR transcriptional regulatory family.</text>
</comment>
<evidence type="ECO:0000313" key="7">
    <source>
        <dbReference type="Proteomes" id="UP000199664"/>
    </source>
</evidence>